<evidence type="ECO:0000313" key="3">
    <source>
        <dbReference type="Proteomes" id="UP000006790"/>
    </source>
</evidence>
<evidence type="ECO:0000313" key="2">
    <source>
        <dbReference type="EMBL" id="AET40660.1"/>
    </source>
</evidence>
<feature type="region of interest" description="Disordered" evidence="1">
    <location>
        <begin position="199"/>
        <end position="220"/>
    </location>
</feature>
<dbReference type="AlphaFoldDB" id="G8JVI1"/>
<dbReference type="InParanoid" id="G8JVI1"/>
<dbReference type="OMA" id="KGWWRCL"/>
<evidence type="ECO:0008006" key="4">
    <source>
        <dbReference type="Google" id="ProtNLM"/>
    </source>
</evidence>
<dbReference type="OrthoDB" id="4044171at2759"/>
<keyword evidence="3" id="KW-1185">Reference proteome</keyword>
<dbReference type="Pfam" id="PF17234">
    <property type="entry name" value="MPM1"/>
    <property type="match status" value="1"/>
</dbReference>
<evidence type="ECO:0000256" key="1">
    <source>
        <dbReference type="SAM" id="MobiDB-lite"/>
    </source>
</evidence>
<gene>
    <name evidence="2" type="ordered locus">Ecym_6280</name>
</gene>
<organism evidence="2 3">
    <name type="scientific">Eremothecium cymbalariae (strain CBS 270.75 / DBVPG 7215 / KCTC 17166 / NRRL Y-17582)</name>
    <name type="common">Yeast</name>
    <dbReference type="NCBI Taxonomy" id="931890"/>
    <lineage>
        <taxon>Eukaryota</taxon>
        <taxon>Fungi</taxon>
        <taxon>Dikarya</taxon>
        <taxon>Ascomycota</taxon>
        <taxon>Saccharomycotina</taxon>
        <taxon>Saccharomycetes</taxon>
        <taxon>Saccharomycetales</taxon>
        <taxon>Saccharomycetaceae</taxon>
        <taxon>Eremothecium</taxon>
    </lineage>
</organism>
<dbReference type="eggNOG" id="ENOG502RZT3">
    <property type="taxonomic scope" value="Eukaryota"/>
</dbReference>
<dbReference type="GeneID" id="11469051"/>
<dbReference type="EMBL" id="CP002502">
    <property type="protein sequence ID" value="AET40660.1"/>
    <property type="molecule type" value="Genomic_DNA"/>
</dbReference>
<dbReference type="HOGENOM" id="CLU_083081_0_0_1"/>
<name>G8JVI1_ERECY</name>
<proteinExistence type="predicted"/>
<dbReference type="Proteomes" id="UP000006790">
    <property type="component" value="Chromosome 6"/>
</dbReference>
<reference evidence="3" key="1">
    <citation type="journal article" date="2012" name="G3 (Bethesda)">
        <title>Pichia sorbitophila, an interspecies yeast hybrid reveals early steps of genome resolution following polyploidization.</title>
        <authorList>
            <person name="Leh Louis V."/>
            <person name="Despons L."/>
            <person name="Friedrich A."/>
            <person name="Martin T."/>
            <person name="Durrens P."/>
            <person name="Casaregola S."/>
            <person name="Neuveglise C."/>
            <person name="Fairhead C."/>
            <person name="Marck C."/>
            <person name="Cruz J.A."/>
            <person name="Straub M.L."/>
            <person name="Kugler V."/>
            <person name="Sacerdot C."/>
            <person name="Uzunov Z."/>
            <person name="Thierry A."/>
            <person name="Weiss S."/>
            <person name="Bleykasten C."/>
            <person name="De Montigny J."/>
            <person name="Jacques N."/>
            <person name="Jung P."/>
            <person name="Lemaire M."/>
            <person name="Mallet S."/>
            <person name="Morel G."/>
            <person name="Richard G.F."/>
            <person name="Sarkar A."/>
            <person name="Savel G."/>
            <person name="Schacherer J."/>
            <person name="Seret M.L."/>
            <person name="Talla E."/>
            <person name="Samson G."/>
            <person name="Jubin C."/>
            <person name="Poulain J."/>
            <person name="Vacherie B."/>
            <person name="Barbe V."/>
            <person name="Pelletier E."/>
            <person name="Sherman D.J."/>
            <person name="Westhof E."/>
            <person name="Weissenbach J."/>
            <person name="Baret P.V."/>
            <person name="Wincker P."/>
            <person name="Gaillardin C."/>
            <person name="Dujon B."/>
            <person name="Souciet J.L."/>
        </authorList>
    </citation>
    <scope>NUCLEOTIDE SEQUENCE [LARGE SCALE GENOMIC DNA]</scope>
    <source>
        <strain evidence="3">CBS 270.75 / DBVPG 7215 / KCTC 17166 / NRRL Y-17582</strain>
    </source>
</reference>
<dbReference type="RefSeq" id="XP_003647477.1">
    <property type="nucleotide sequence ID" value="XM_003647429.1"/>
</dbReference>
<feature type="compositionally biased region" description="Polar residues" evidence="1">
    <location>
        <begin position="209"/>
        <end position="218"/>
    </location>
</feature>
<dbReference type="KEGG" id="erc:Ecym_6280"/>
<dbReference type="InterPro" id="IPR035187">
    <property type="entry name" value="Mpm1"/>
</dbReference>
<accession>G8JVI1</accession>
<sequence>MGLFGGNIDDSDVEKFNEKILDNELSKQLDRLDDTICDIWNDAWQDPSKFFEDLVQHTTGRFMKDKIIDDMLLNATDRLGGLLTGMGLPGGFGHPFKIRDMLKDNDNIETLQNYKTPTDTQFVQCKEVDGLSVWDTKGWWRCLFPDAIVRDRASATQGLSSILTKEMVQNDKQHKYGLFFSDYSGFLSWRSHMIKLAKEKQQQKEQQQRSLWPGSSTPEDMLTLADPENALTRDKKNKVVGSSSYTTFNTTENGHEQITELKTYYDDGSVSLKSEKNVFPSDGSKPTSEIMEKVMDKRDSKLDGWFWKK</sequence>
<dbReference type="FunCoup" id="G8JVI1">
    <property type="interactions" value="466"/>
</dbReference>
<protein>
    <recommendedName>
        <fullName evidence="4">Mitochondrial peculiar membrane protein 1</fullName>
    </recommendedName>
</protein>